<sequence>MSKQAKGKQMTSSEKTHKKAESGLSLLQGLAILGALGLIGAAIARYFAG</sequence>
<feature type="transmembrane region" description="Helical" evidence="1">
    <location>
        <begin position="24"/>
        <end position="48"/>
    </location>
</feature>
<evidence type="ECO:0000256" key="1">
    <source>
        <dbReference type="SAM" id="Phobius"/>
    </source>
</evidence>
<dbReference type="Proteomes" id="UP001500227">
    <property type="component" value="Unassembled WGS sequence"/>
</dbReference>
<gene>
    <name evidence="2" type="ORF">GCM10023337_21630</name>
</gene>
<keyword evidence="1" id="KW-0812">Transmembrane</keyword>
<evidence type="ECO:0000313" key="3">
    <source>
        <dbReference type="Proteomes" id="UP001500227"/>
    </source>
</evidence>
<organism evidence="2 3">
    <name type="scientific">Paenalcaligenes hermetiae</name>
    <dbReference type="NCBI Taxonomy" id="1157987"/>
    <lineage>
        <taxon>Bacteria</taxon>
        <taxon>Pseudomonadati</taxon>
        <taxon>Pseudomonadota</taxon>
        <taxon>Betaproteobacteria</taxon>
        <taxon>Burkholderiales</taxon>
        <taxon>Alcaligenaceae</taxon>
        <taxon>Paenalcaligenes</taxon>
    </lineage>
</organism>
<reference evidence="3" key="1">
    <citation type="journal article" date="2019" name="Int. J. Syst. Evol. Microbiol.">
        <title>The Global Catalogue of Microorganisms (GCM) 10K type strain sequencing project: providing services to taxonomists for standard genome sequencing and annotation.</title>
        <authorList>
            <consortium name="The Broad Institute Genomics Platform"/>
            <consortium name="The Broad Institute Genome Sequencing Center for Infectious Disease"/>
            <person name="Wu L."/>
            <person name="Ma J."/>
        </authorList>
    </citation>
    <scope>NUCLEOTIDE SEQUENCE [LARGE SCALE GENOMIC DNA]</scope>
    <source>
        <strain evidence="3">JCM 18423</strain>
    </source>
</reference>
<dbReference type="EMBL" id="BAABKD010000011">
    <property type="protein sequence ID" value="GAA5093167.1"/>
    <property type="molecule type" value="Genomic_DNA"/>
</dbReference>
<proteinExistence type="predicted"/>
<protein>
    <submittedName>
        <fullName evidence="2">Uncharacterized protein</fullName>
    </submittedName>
</protein>
<name>A0ABP9ME95_9BURK</name>
<keyword evidence="3" id="KW-1185">Reference proteome</keyword>
<keyword evidence="1" id="KW-0472">Membrane</keyword>
<evidence type="ECO:0000313" key="2">
    <source>
        <dbReference type="EMBL" id="GAA5093167.1"/>
    </source>
</evidence>
<accession>A0ABP9ME95</accession>
<keyword evidence="1" id="KW-1133">Transmembrane helix</keyword>
<comment type="caution">
    <text evidence="2">The sequence shown here is derived from an EMBL/GenBank/DDBJ whole genome shotgun (WGS) entry which is preliminary data.</text>
</comment>